<protein>
    <recommendedName>
        <fullName evidence="3">Phage gp6-like head-tail connector protein</fullName>
    </recommendedName>
</protein>
<keyword evidence="2" id="KW-1185">Reference proteome</keyword>
<proteinExistence type="predicted"/>
<dbReference type="NCBIfam" id="TIGR02215">
    <property type="entry name" value="phage_chp_gp8"/>
    <property type="match status" value="1"/>
</dbReference>
<evidence type="ECO:0008006" key="3">
    <source>
        <dbReference type="Google" id="ProtNLM"/>
    </source>
</evidence>
<accession>A0ABY8FVI1</accession>
<dbReference type="Proteomes" id="UP001215827">
    <property type="component" value="Chromosome"/>
</dbReference>
<dbReference type="InterPro" id="IPR011738">
    <property type="entry name" value="Phage_CHP"/>
</dbReference>
<organism evidence="1 2">
    <name type="scientific">Altererythrobacter arenosus</name>
    <dbReference type="NCBI Taxonomy" id="3032592"/>
    <lineage>
        <taxon>Bacteria</taxon>
        <taxon>Pseudomonadati</taxon>
        <taxon>Pseudomonadota</taxon>
        <taxon>Alphaproteobacteria</taxon>
        <taxon>Sphingomonadales</taxon>
        <taxon>Erythrobacteraceae</taxon>
        <taxon>Altererythrobacter</taxon>
    </lineage>
</organism>
<dbReference type="RefSeq" id="WP_278017531.1">
    <property type="nucleotide sequence ID" value="NZ_CP121106.1"/>
</dbReference>
<evidence type="ECO:0000313" key="1">
    <source>
        <dbReference type="EMBL" id="WFL78842.1"/>
    </source>
</evidence>
<name>A0ABY8FVI1_9SPHN</name>
<evidence type="ECO:0000313" key="2">
    <source>
        <dbReference type="Proteomes" id="UP001215827"/>
    </source>
</evidence>
<sequence length="181" mass="19533">MKRTIVQPADLSGAALAEFKQWLGISSANESVQLAMLLSASLELCESFTAQMPLEQGCEERLAATQGWLALDTRPVRAITSVETLTADGSRNALATGEYEIEIGATGLGQIRLTGEPSDRTLVVSFVAGIAPEWASLPDALRHGIIRLAAHNYRDRDASEPLGPPASVAALWRPWRRLRLA</sequence>
<gene>
    <name evidence="1" type="ORF">P7228_07200</name>
</gene>
<reference evidence="1 2" key="1">
    <citation type="submission" date="2023-03" db="EMBL/GenBank/DDBJ databases">
        <title>Altererythrobacter sp. CAU 1644 isolated from sand.</title>
        <authorList>
            <person name="Kim W."/>
        </authorList>
    </citation>
    <scope>NUCLEOTIDE SEQUENCE [LARGE SCALE GENOMIC DNA]</scope>
    <source>
        <strain evidence="1 2">CAU 1644</strain>
    </source>
</reference>
<dbReference type="CDD" id="cd08054">
    <property type="entry name" value="gp6"/>
    <property type="match status" value="1"/>
</dbReference>
<dbReference type="EMBL" id="CP121106">
    <property type="protein sequence ID" value="WFL78842.1"/>
    <property type="molecule type" value="Genomic_DNA"/>
</dbReference>